<proteinExistence type="predicted"/>
<protein>
    <submittedName>
        <fullName evidence="1">Uncharacterized protein</fullName>
    </submittedName>
</protein>
<dbReference type="Gene3D" id="2.160.20.10">
    <property type="entry name" value="Single-stranded right-handed beta-helix, Pectin lyase-like"/>
    <property type="match status" value="1"/>
</dbReference>
<comment type="caution">
    <text evidence="1">The sequence shown here is derived from an EMBL/GenBank/DDBJ whole genome shotgun (WGS) entry which is preliminary data.</text>
</comment>
<organism evidence="1 2">
    <name type="scientific">Paenibacillus odorifer</name>
    <dbReference type="NCBI Taxonomy" id="189426"/>
    <lineage>
        <taxon>Bacteria</taxon>
        <taxon>Bacillati</taxon>
        <taxon>Bacillota</taxon>
        <taxon>Bacilli</taxon>
        <taxon>Bacillales</taxon>
        <taxon>Paenibacillaceae</taxon>
        <taxon>Paenibacillus</taxon>
    </lineage>
</organism>
<dbReference type="SUPFAM" id="SSF51126">
    <property type="entry name" value="Pectin lyase-like"/>
    <property type="match status" value="1"/>
</dbReference>
<dbReference type="Proteomes" id="UP000187323">
    <property type="component" value="Unassembled WGS sequence"/>
</dbReference>
<dbReference type="RefSeq" id="WP_076133332.1">
    <property type="nucleotide sequence ID" value="NZ_MPTO01000002.1"/>
</dbReference>
<dbReference type="EMBL" id="MPTO01000002">
    <property type="protein sequence ID" value="OME24186.1"/>
    <property type="molecule type" value="Genomic_DNA"/>
</dbReference>
<evidence type="ECO:0000313" key="1">
    <source>
        <dbReference type="EMBL" id="OME24186.1"/>
    </source>
</evidence>
<sequence>MKHTHMNTEIGQPAILNPSQVYPTVSFTPCVNGRVAGELIFDRTKLVTELPETPMVKDSLMEWTPLGTADLLGTYELRMTLKQDGEAPQYDSYYFTVLDPKSIPAGQSTIAFLGNDGMMMYIGDYRGNRILDFSNAGYRGGGVEIPNIPVKSTVLPLDGDATERIQVAIDQLAMLPLDKDGFRGAVLLKKGRYEVGGTLFIKASGIVLRGEGQDKEGTILYGTGAKQRNLVEIGENADLILDSNSKQMISDLYVPSGSRSFHVEDASAYHVGEQIIVRRIGNKNWIHEIGMDNIYKRPGGTVTQWSPFNLDFDRVITAIVGNTITVDAPLANAIERQWGGGEIYKYTDHARIQQVGVENMRVESDFDPSIIDIKMDNDTTDPYYADEKHAERFVVFNSVKNGWVREVRGYHLSYSLVQMKRYSKWITVQDSQMYDMISVVTGARRYVIHQMGQLNLAQRIYTETARHAFTVDSWVPGPNVFLDGEAVKNYNTSEPHHRWSVGGLFDNIKASISIRDRAWLGSGHGWAGANYVTWNTQGELTLQRPPAAQNYAIGHVGSKVPGLVPNGYDPRPREDGYWCSWGQHVVINSLYKQQLMERLGRNALSNIKK</sequence>
<evidence type="ECO:0000313" key="2">
    <source>
        <dbReference type="Proteomes" id="UP000187323"/>
    </source>
</evidence>
<accession>A0AB36JKA7</accession>
<dbReference type="InterPro" id="IPR011050">
    <property type="entry name" value="Pectin_lyase_fold/virulence"/>
</dbReference>
<gene>
    <name evidence="1" type="ORF">BSK47_02995</name>
</gene>
<name>A0AB36JKA7_9BACL</name>
<dbReference type="AlphaFoldDB" id="A0AB36JKA7"/>
<reference evidence="1 2" key="1">
    <citation type="submission" date="2016-10" db="EMBL/GenBank/DDBJ databases">
        <title>Paenibacillus species isolates.</title>
        <authorList>
            <person name="Beno S.M."/>
        </authorList>
    </citation>
    <scope>NUCLEOTIDE SEQUENCE [LARGE SCALE GENOMIC DNA]</scope>
    <source>
        <strain evidence="1 2">FSL H7-0918</strain>
    </source>
</reference>
<dbReference type="InterPro" id="IPR012334">
    <property type="entry name" value="Pectin_lyas_fold"/>
</dbReference>